<name>A0ACC1NTK2_9HYPO</name>
<keyword evidence="2" id="KW-1185">Reference proteome</keyword>
<evidence type="ECO:0000313" key="2">
    <source>
        <dbReference type="Proteomes" id="UP001143910"/>
    </source>
</evidence>
<proteinExistence type="predicted"/>
<sequence>MQVEDALSRGAKFILGTGKANKNATSAEGSGHGNGVGGYFMAPTILTDMTSDMILAQDETFSPVVGLFKFDTEEQVTKWANDTNMGLASYAFTKNVDRLWRMFENLETGMIGLNTGNSAAAECPFGGLKQSGHGKESGKDVAVAEYLTYRIRGVPKDWDEVYLGRFLKENLGMSWNIKSLALEVHRHSLTATATPARECQAELSWPKSIPLNGDQILRVDNDFLGITTLYFPGLENHKLDVIAVQGLGGHAFGSFKQRHGEHMWLLNSLPYELKDPDSGLPLARIMIYGHDSRVAHSDSMQNLDDLSIAFRQSLHSLASTGALTAMMLKTKTYSNQTEKLARAVSGVVFFGVPHDGMELDGLKQMAGDNLNRFLVESIGRLNSNNLRELRQEFYKLLEEFKRIEIFCFYETKKSRIPSQDDDGKWSMNGREEILVTQSSATRCWPSERNDHHICPINLSHSDMVKFGPHNHEYYDKVLGTFQKMARNAIGSVSEHIDTQNDTQLNEVTRECLKSLAFEGMDFRANEIEEAARNTCNWLADHVEYNKWLSADCGVLWIKGNPGSGKSTLLRHALDNRSKLNILKGRGPFIISFFFHGRGTQLQKTRMGFLRSVLHQILSRHKSLSRQHDALCDLVTTYQDWRDSKRTGNQEMEWQENQLARYLRRSIRSASRNCPVLLYVDALDEAGKENAVALAAEFSTLIDDAKEEENKLHICFTCRHYPILGESYPFEICLDNENKGDISTYVHNRLSSDDFPPSILRLIIDGAKGVFMWARLVMDKALQLHREGHNEETIEQHVRSIPSELDDIYMKIIEDMKGNDDSLKLVQWICFSVHPLSLDDMRWAMVMDDDSSHTTLQQHENTPGYIRSNEQMKKRLKALSCGLAETVGRIDKSNIQFIHQSVTDFFLTKGLLILEENLGRGEPKPSVRSVAGMANFRLARSCVQFLCLTDATGYLREGKLPHFFHYALLWRRHLKDIQTKDVASEMVFKLLPASESINWEMLEIQPYSAEDESSLLRVLEISVSKQQNRKKYDTWIHLATRFSFAGLLSVMLQTEEGIRDVDVRYRWGETPLMYAARENGDIFKIIFGTAKVNLTARDNSGRTALTKAAQAGNDGAVELLIAAPNVDIESRDNEGKTPFLHAATNGRESVVRMLLDTGNVNSEVRDKSGKTPFFYAARYGHESVARILLDTGKVDIEVRDESRKTPFLHAAEAGNESVVRMLLDTGNVDIEVEDIHGRTPFSVAAKNGRDSVVKLLLNTSNVDIEARDKKGKTPFLHAAKNGRESVVKLLLKTGNVDIEARDENGKTPFLHAAEMNGAGMLELLIGTGVVDLQARDNENNTALLLSISSDKAKWPLDTSMFYKDAREWQTARRLVAEHRKASTVRFLLESGKESVNEKDNNGMTPLSVACSRGELKVVELLLGTGKAEIEARDKNHRTPLIHAARAGSEAVTKRLLEGKADIYAMDKEGYTATYHATEGNHTDVIRLLRTKAEAKRMQAIWLAGQYSRE</sequence>
<dbReference type="EMBL" id="JANJQO010000110">
    <property type="protein sequence ID" value="KAJ2981806.1"/>
    <property type="molecule type" value="Genomic_DNA"/>
</dbReference>
<protein>
    <submittedName>
        <fullName evidence="1">Uncharacterized protein</fullName>
    </submittedName>
</protein>
<comment type="caution">
    <text evidence="1">The sequence shown here is derived from an EMBL/GenBank/DDBJ whole genome shotgun (WGS) entry which is preliminary data.</text>
</comment>
<accession>A0ACC1NTK2</accession>
<reference evidence="1" key="1">
    <citation type="submission" date="2022-08" db="EMBL/GenBank/DDBJ databases">
        <title>Genome Sequence of Lecanicillium fungicola.</title>
        <authorList>
            <person name="Buettner E."/>
        </authorList>
    </citation>
    <scope>NUCLEOTIDE SEQUENCE</scope>
    <source>
        <strain evidence="1">Babe33</strain>
    </source>
</reference>
<evidence type="ECO:0000313" key="1">
    <source>
        <dbReference type="EMBL" id="KAJ2981806.1"/>
    </source>
</evidence>
<organism evidence="1 2">
    <name type="scientific">Zarea fungicola</name>
    <dbReference type="NCBI Taxonomy" id="93591"/>
    <lineage>
        <taxon>Eukaryota</taxon>
        <taxon>Fungi</taxon>
        <taxon>Dikarya</taxon>
        <taxon>Ascomycota</taxon>
        <taxon>Pezizomycotina</taxon>
        <taxon>Sordariomycetes</taxon>
        <taxon>Hypocreomycetidae</taxon>
        <taxon>Hypocreales</taxon>
        <taxon>Cordycipitaceae</taxon>
        <taxon>Zarea</taxon>
    </lineage>
</organism>
<gene>
    <name evidence="1" type="ORF">NQ176_g1806</name>
</gene>
<dbReference type="Proteomes" id="UP001143910">
    <property type="component" value="Unassembled WGS sequence"/>
</dbReference>